<dbReference type="AlphaFoldDB" id="A0A0U1DBX1"/>
<dbReference type="SUPFAM" id="SSF47413">
    <property type="entry name" value="lambda repressor-like DNA-binding domains"/>
    <property type="match status" value="1"/>
</dbReference>
<dbReference type="PROSITE" id="PS50943">
    <property type="entry name" value="HTH_CROC1"/>
    <property type="match status" value="1"/>
</dbReference>
<evidence type="ECO:0000313" key="3">
    <source>
        <dbReference type="EMBL" id="CQD11211.1"/>
    </source>
</evidence>
<dbReference type="Proteomes" id="UP000199601">
    <property type="component" value="Unassembled WGS sequence"/>
</dbReference>
<feature type="region of interest" description="Disordered" evidence="1">
    <location>
        <begin position="1"/>
        <end position="20"/>
    </location>
</feature>
<organism evidence="3 4">
    <name type="scientific">Mycobacterium europaeum</name>
    <dbReference type="NCBI Taxonomy" id="761804"/>
    <lineage>
        <taxon>Bacteria</taxon>
        <taxon>Bacillati</taxon>
        <taxon>Actinomycetota</taxon>
        <taxon>Actinomycetes</taxon>
        <taxon>Mycobacteriales</taxon>
        <taxon>Mycobacteriaceae</taxon>
        <taxon>Mycobacterium</taxon>
        <taxon>Mycobacterium simiae complex</taxon>
    </lineage>
</organism>
<protein>
    <submittedName>
        <fullName evidence="3">Transcriptional regulatory protein</fullName>
    </submittedName>
</protein>
<keyword evidence="4" id="KW-1185">Reference proteome</keyword>
<reference evidence="4" key="1">
    <citation type="submission" date="2015-03" db="EMBL/GenBank/DDBJ databases">
        <authorList>
            <person name="Urmite Genomes"/>
        </authorList>
    </citation>
    <scope>NUCLEOTIDE SEQUENCE [LARGE SCALE GENOMIC DNA]</scope>
    <source>
        <strain evidence="4">CSUR P1344</strain>
    </source>
</reference>
<dbReference type="RefSeq" id="WP_244275183.1">
    <property type="nucleotide sequence ID" value="NZ_CTEC01000001.1"/>
</dbReference>
<dbReference type="Gene3D" id="1.10.260.40">
    <property type="entry name" value="lambda repressor-like DNA-binding domains"/>
    <property type="match status" value="1"/>
</dbReference>
<evidence type="ECO:0000256" key="1">
    <source>
        <dbReference type="SAM" id="MobiDB-lite"/>
    </source>
</evidence>
<dbReference type="InterPro" id="IPR001387">
    <property type="entry name" value="Cro/C1-type_HTH"/>
</dbReference>
<sequence length="413" mass="45191">MGDHFEAMVPRADPTPGDLVRNYREEKNWSRKRLANQMHKSVSWIAQIERNELPLVDITVLGRLAALLGAPLQEFIEAALGPDTETARNRPYVEQLRLAIAGHPAPDSIITPVADGPPCDLESLRQRVLHVWERIHASAYREMGPAIATLIRELETASRTAPKTQRPDLLALLAQTYQAAAAMLVKVGDRGAGWVAADRAIAAAERTHDPALILAGQLRMARTLLDSSEQALARHVLTQATRNHDTIIAAGDPGLISLVGSSALLLAILHARDANTDAAEQCLMVARRLAGVLGGDRNYHDTEFGPTNVAMHAVGVAVELGNGQQALDRAAHVRHAEHLSPERQARYLVDMARAHLLTRSGRDALRALVKAEHIAPEELAESPRVAELIDDIEALNRRPRLSGLRELRQRLYG</sequence>
<evidence type="ECO:0000259" key="2">
    <source>
        <dbReference type="PROSITE" id="PS50943"/>
    </source>
</evidence>
<feature type="domain" description="HTH cro/C1-type" evidence="2">
    <location>
        <begin position="20"/>
        <end position="75"/>
    </location>
</feature>
<dbReference type="GO" id="GO:0003677">
    <property type="term" value="F:DNA binding"/>
    <property type="evidence" value="ECO:0007669"/>
    <property type="project" value="InterPro"/>
</dbReference>
<dbReference type="SMART" id="SM00530">
    <property type="entry name" value="HTH_XRE"/>
    <property type="match status" value="1"/>
</dbReference>
<proteinExistence type="predicted"/>
<name>A0A0U1DBX1_9MYCO</name>
<dbReference type="CDD" id="cd00093">
    <property type="entry name" value="HTH_XRE"/>
    <property type="match status" value="1"/>
</dbReference>
<accession>A0A0U1DBX1</accession>
<dbReference type="EMBL" id="CTEC01000001">
    <property type="protein sequence ID" value="CQD11211.1"/>
    <property type="molecule type" value="Genomic_DNA"/>
</dbReference>
<dbReference type="Pfam" id="PF13560">
    <property type="entry name" value="HTH_31"/>
    <property type="match status" value="1"/>
</dbReference>
<evidence type="ECO:0000313" key="4">
    <source>
        <dbReference type="Proteomes" id="UP000199601"/>
    </source>
</evidence>
<dbReference type="InterPro" id="IPR010982">
    <property type="entry name" value="Lambda_DNA-bd_dom_sf"/>
</dbReference>
<gene>
    <name evidence="3" type="ORF">BN000_02335</name>
</gene>